<organism evidence="20 21">
    <name type="scientific">Aerococcus suis</name>
    <dbReference type="NCBI Taxonomy" id="371602"/>
    <lineage>
        <taxon>Bacteria</taxon>
        <taxon>Bacillati</taxon>
        <taxon>Bacillota</taxon>
        <taxon>Bacilli</taxon>
        <taxon>Lactobacillales</taxon>
        <taxon>Aerococcaceae</taxon>
        <taxon>Aerococcus</taxon>
    </lineage>
</organism>
<dbReference type="GO" id="GO:0004605">
    <property type="term" value="F:phosphatidate cytidylyltransferase activity"/>
    <property type="evidence" value="ECO:0007669"/>
    <property type="project" value="UniProtKB-EC"/>
</dbReference>
<accession>A0A1W1Y7P5</accession>
<protein>
    <recommendedName>
        <fullName evidence="7 18">Phosphatidate cytidylyltransferase</fullName>
        <ecNumber evidence="6 18">2.7.7.41</ecNumber>
    </recommendedName>
</protein>
<gene>
    <name evidence="20" type="ORF">SAMN04487984_0447</name>
</gene>
<keyword evidence="9" id="KW-0444">Lipid biosynthesis</keyword>
<dbReference type="PROSITE" id="PS01315">
    <property type="entry name" value="CDS"/>
    <property type="match status" value="1"/>
</dbReference>
<comment type="similarity">
    <text evidence="5 18">Belongs to the CDS family.</text>
</comment>
<dbReference type="RefSeq" id="WP_084098093.1">
    <property type="nucleotide sequence ID" value="NZ_FWXK01000002.1"/>
</dbReference>
<dbReference type="PANTHER" id="PTHR46382:SF1">
    <property type="entry name" value="PHOSPHATIDATE CYTIDYLYLTRANSFERASE"/>
    <property type="match status" value="1"/>
</dbReference>
<dbReference type="AlphaFoldDB" id="A0A1W1Y7P5"/>
<evidence type="ECO:0000256" key="15">
    <source>
        <dbReference type="ARBA" id="ARBA00023136"/>
    </source>
</evidence>
<evidence type="ECO:0000256" key="11">
    <source>
        <dbReference type="ARBA" id="ARBA00022692"/>
    </source>
</evidence>
<keyword evidence="14" id="KW-0443">Lipid metabolism</keyword>
<reference evidence="21" key="1">
    <citation type="submission" date="2017-04" db="EMBL/GenBank/DDBJ databases">
        <authorList>
            <person name="Varghese N."/>
            <person name="Submissions S."/>
        </authorList>
    </citation>
    <scope>NUCLEOTIDE SEQUENCE [LARGE SCALE GENOMIC DNA]</scope>
    <source>
        <strain evidence="21">DSM 21500</strain>
    </source>
</reference>
<sequence>MFQRVITAIVALAIFLPLLFIGGLPFELLVMVMGIITLLELLRVVGQPLWRFETLVTVIIMVLVILPSRVLTLFSNEINQMILFYAGAMILLFISVFVPDRVKFEQAGTLSLAALYVGRGYHFLIETRNYGLLPLLFVLVIIWGNDSFAYIVGRLIGKNKLAPEISPNKTIEGSIGGIVGAFILSSIILYFDNFFGISLLQNIILVTLIGIIGQLGDLVESGIKRAYGVKDSGTILPGHGGLLDRFDNMLIALPMFYFIISFF</sequence>
<feature type="transmembrane region" description="Helical" evidence="19">
    <location>
        <begin position="197"/>
        <end position="215"/>
    </location>
</feature>
<dbReference type="Proteomes" id="UP000243884">
    <property type="component" value="Unassembled WGS sequence"/>
</dbReference>
<dbReference type="PANTHER" id="PTHR46382">
    <property type="entry name" value="PHOSPHATIDATE CYTIDYLYLTRANSFERASE"/>
    <property type="match status" value="1"/>
</dbReference>
<evidence type="ECO:0000256" key="17">
    <source>
        <dbReference type="ARBA" id="ARBA00023264"/>
    </source>
</evidence>
<comment type="catalytic activity">
    <reaction evidence="1 18">
        <text>a 1,2-diacyl-sn-glycero-3-phosphate + CTP + H(+) = a CDP-1,2-diacyl-sn-glycerol + diphosphate</text>
        <dbReference type="Rhea" id="RHEA:16229"/>
        <dbReference type="ChEBI" id="CHEBI:15378"/>
        <dbReference type="ChEBI" id="CHEBI:33019"/>
        <dbReference type="ChEBI" id="CHEBI:37563"/>
        <dbReference type="ChEBI" id="CHEBI:58332"/>
        <dbReference type="ChEBI" id="CHEBI:58608"/>
        <dbReference type="EC" id="2.7.7.41"/>
    </reaction>
</comment>
<proteinExistence type="inferred from homology"/>
<feature type="transmembrane region" description="Helical" evidence="19">
    <location>
        <begin position="52"/>
        <end position="70"/>
    </location>
</feature>
<comment type="subcellular location">
    <subcellularLocation>
        <location evidence="2">Cell membrane</location>
        <topology evidence="2">Multi-pass membrane protein</topology>
    </subcellularLocation>
</comment>
<feature type="transmembrane region" description="Helical" evidence="19">
    <location>
        <begin position="173"/>
        <end position="191"/>
    </location>
</feature>
<evidence type="ECO:0000256" key="2">
    <source>
        <dbReference type="ARBA" id="ARBA00004651"/>
    </source>
</evidence>
<keyword evidence="16" id="KW-0594">Phospholipid biosynthesis</keyword>
<evidence type="ECO:0000313" key="20">
    <source>
        <dbReference type="EMBL" id="SMC32179.1"/>
    </source>
</evidence>
<keyword evidence="17" id="KW-1208">Phospholipid metabolism</keyword>
<evidence type="ECO:0000256" key="18">
    <source>
        <dbReference type="RuleBase" id="RU003938"/>
    </source>
</evidence>
<feature type="transmembrane region" description="Helical" evidence="19">
    <location>
        <begin position="82"/>
        <end position="100"/>
    </location>
</feature>
<evidence type="ECO:0000256" key="12">
    <source>
        <dbReference type="ARBA" id="ARBA00022695"/>
    </source>
</evidence>
<evidence type="ECO:0000256" key="14">
    <source>
        <dbReference type="ARBA" id="ARBA00023098"/>
    </source>
</evidence>
<evidence type="ECO:0000313" key="21">
    <source>
        <dbReference type="Proteomes" id="UP000243884"/>
    </source>
</evidence>
<feature type="transmembrane region" description="Helical" evidence="19">
    <location>
        <begin position="5"/>
        <end position="22"/>
    </location>
</feature>
<evidence type="ECO:0000256" key="5">
    <source>
        <dbReference type="ARBA" id="ARBA00010185"/>
    </source>
</evidence>
<evidence type="ECO:0000256" key="1">
    <source>
        <dbReference type="ARBA" id="ARBA00001698"/>
    </source>
</evidence>
<keyword evidence="12 18" id="KW-0548">Nucleotidyltransferase</keyword>
<dbReference type="EC" id="2.7.7.41" evidence="6 18"/>
<evidence type="ECO:0000256" key="4">
    <source>
        <dbReference type="ARBA" id="ARBA00005189"/>
    </source>
</evidence>
<evidence type="ECO:0000256" key="16">
    <source>
        <dbReference type="ARBA" id="ARBA00023209"/>
    </source>
</evidence>
<evidence type="ECO:0000256" key="7">
    <source>
        <dbReference type="ARBA" id="ARBA00019373"/>
    </source>
</evidence>
<feature type="transmembrane region" description="Helical" evidence="19">
    <location>
        <begin position="131"/>
        <end position="152"/>
    </location>
</feature>
<dbReference type="Pfam" id="PF01148">
    <property type="entry name" value="CTP_transf_1"/>
    <property type="match status" value="1"/>
</dbReference>
<evidence type="ECO:0000256" key="9">
    <source>
        <dbReference type="ARBA" id="ARBA00022516"/>
    </source>
</evidence>
<dbReference type="GO" id="GO:0016024">
    <property type="term" value="P:CDP-diacylglycerol biosynthetic process"/>
    <property type="evidence" value="ECO:0007669"/>
    <property type="project" value="UniProtKB-UniPathway"/>
</dbReference>
<keyword evidence="21" id="KW-1185">Reference proteome</keyword>
<keyword evidence="10 18" id="KW-0808">Transferase</keyword>
<dbReference type="OrthoDB" id="9799199at2"/>
<comment type="pathway">
    <text evidence="4">Lipid metabolism.</text>
</comment>
<dbReference type="InterPro" id="IPR000374">
    <property type="entry name" value="PC_trans"/>
</dbReference>
<evidence type="ECO:0000256" key="3">
    <source>
        <dbReference type="ARBA" id="ARBA00005119"/>
    </source>
</evidence>
<evidence type="ECO:0000256" key="6">
    <source>
        <dbReference type="ARBA" id="ARBA00012487"/>
    </source>
</evidence>
<evidence type="ECO:0000256" key="10">
    <source>
        <dbReference type="ARBA" id="ARBA00022679"/>
    </source>
</evidence>
<keyword evidence="8" id="KW-1003">Cell membrane</keyword>
<keyword evidence="15 19" id="KW-0472">Membrane</keyword>
<comment type="pathway">
    <text evidence="3 18">Phospholipid metabolism; CDP-diacylglycerol biosynthesis; CDP-diacylglycerol from sn-glycerol 3-phosphate: step 3/3.</text>
</comment>
<dbReference type="UniPathway" id="UPA00557">
    <property type="reaction ID" value="UER00614"/>
</dbReference>
<name>A0A1W1Y7P5_9LACT</name>
<dbReference type="GO" id="GO:0005886">
    <property type="term" value="C:plasma membrane"/>
    <property type="evidence" value="ECO:0007669"/>
    <property type="project" value="UniProtKB-SubCell"/>
</dbReference>
<keyword evidence="11 18" id="KW-0812">Transmembrane</keyword>
<evidence type="ECO:0000256" key="13">
    <source>
        <dbReference type="ARBA" id="ARBA00022989"/>
    </source>
</evidence>
<keyword evidence="13 19" id="KW-1133">Transmembrane helix</keyword>
<dbReference type="STRING" id="371602.SAMN04487984_0447"/>
<dbReference type="EMBL" id="FWXK01000002">
    <property type="protein sequence ID" value="SMC32179.1"/>
    <property type="molecule type" value="Genomic_DNA"/>
</dbReference>
<evidence type="ECO:0000256" key="19">
    <source>
        <dbReference type="SAM" id="Phobius"/>
    </source>
</evidence>
<evidence type="ECO:0000256" key="8">
    <source>
        <dbReference type="ARBA" id="ARBA00022475"/>
    </source>
</evidence>